<dbReference type="Proteomes" id="UP001212411">
    <property type="component" value="Chromosome 1"/>
</dbReference>
<dbReference type="Gene3D" id="3.40.50.12230">
    <property type="match status" value="1"/>
</dbReference>
<dbReference type="RefSeq" id="XP_056034941.1">
    <property type="nucleotide sequence ID" value="XM_056181146.1"/>
</dbReference>
<feature type="domain" description="Formyl transferase N-terminal" evidence="1">
    <location>
        <begin position="82"/>
        <end position="181"/>
    </location>
</feature>
<dbReference type="GO" id="GO:0004479">
    <property type="term" value="F:methionyl-tRNA formyltransferase activity"/>
    <property type="evidence" value="ECO:0007669"/>
    <property type="project" value="TreeGrafter"/>
</dbReference>
<dbReference type="PANTHER" id="PTHR11138">
    <property type="entry name" value="METHIONYL-TRNA FORMYLTRANSFERASE"/>
    <property type="match status" value="1"/>
</dbReference>
<dbReference type="InterPro" id="IPR005793">
    <property type="entry name" value="Formyl_trans_C"/>
</dbReference>
<dbReference type="KEGG" id="som:SOMG_02354"/>
<organism evidence="3 4">
    <name type="scientific">Schizosaccharomyces osmophilus</name>
    <dbReference type="NCBI Taxonomy" id="2545709"/>
    <lineage>
        <taxon>Eukaryota</taxon>
        <taxon>Fungi</taxon>
        <taxon>Dikarya</taxon>
        <taxon>Ascomycota</taxon>
        <taxon>Taphrinomycotina</taxon>
        <taxon>Schizosaccharomycetes</taxon>
        <taxon>Schizosaccharomycetales</taxon>
        <taxon>Schizosaccharomycetaceae</taxon>
        <taxon>Schizosaccharomyces</taxon>
    </lineage>
</organism>
<dbReference type="PANTHER" id="PTHR11138:SF5">
    <property type="entry name" value="METHIONYL-TRNA FORMYLTRANSFERASE, MITOCHONDRIAL"/>
    <property type="match status" value="1"/>
</dbReference>
<proteinExistence type="predicted"/>
<protein>
    <submittedName>
        <fullName evidence="3">Mitochondrial methionyl-tRNA formyltransferase Fmt1</fullName>
    </submittedName>
</protein>
<dbReference type="SUPFAM" id="SSF53328">
    <property type="entry name" value="Formyltransferase"/>
    <property type="match status" value="1"/>
</dbReference>
<reference evidence="3 4" key="1">
    <citation type="journal article" date="2023" name="G3 (Bethesda)">
        <title>A high-quality reference genome for the fission yeast Schizosaccharomyces osmophilus.</title>
        <authorList>
            <person name="Jia G.S."/>
            <person name="Zhang W.C."/>
            <person name="Liang Y."/>
            <person name="Liu X.H."/>
            <person name="Rhind N."/>
            <person name="Pidoux A."/>
            <person name="Brysch-Herzberg M."/>
            <person name="Du L.L."/>
        </authorList>
    </citation>
    <scope>NUCLEOTIDE SEQUENCE [LARGE SCALE GENOMIC DNA]</scope>
    <source>
        <strain evidence="3 4">CBS 15793</strain>
    </source>
</reference>
<dbReference type="GO" id="GO:0005739">
    <property type="term" value="C:mitochondrion"/>
    <property type="evidence" value="ECO:0007669"/>
    <property type="project" value="TreeGrafter"/>
</dbReference>
<dbReference type="InterPro" id="IPR002376">
    <property type="entry name" value="Formyl_transf_N"/>
</dbReference>
<evidence type="ECO:0000313" key="4">
    <source>
        <dbReference type="Proteomes" id="UP001212411"/>
    </source>
</evidence>
<dbReference type="SUPFAM" id="SSF50486">
    <property type="entry name" value="FMT C-terminal domain-like"/>
    <property type="match status" value="1"/>
</dbReference>
<keyword evidence="4" id="KW-1185">Reference proteome</keyword>
<evidence type="ECO:0000259" key="2">
    <source>
        <dbReference type="Pfam" id="PF02911"/>
    </source>
</evidence>
<feature type="domain" description="Formyl transferase C-terminal" evidence="2">
    <location>
        <begin position="227"/>
        <end position="338"/>
    </location>
</feature>
<dbReference type="InterPro" id="IPR011034">
    <property type="entry name" value="Formyl_transferase-like_C_sf"/>
</dbReference>
<dbReference type="AlphaFoldDB" id="A0AAF0ATS9"/>
<dbReference type="Pfam" id="PF02911">
    <property type="entry name" value="Formyl_trans_C"/>
    <property type="match status" value="1"/>
</dbReference>
<dbReference type="Pfam" id="PF00551">
    <property type="entry name" value="Formyl_trans_N"/>
    <property type="match status" value="1"/>
</dbReference>
<evidence type="ECO:0000313" key="3">
    <source>
        <dbReference type="EMBL" id="WBW70698.1"/>
    </source>
</evidence>
<dbReference type="InterPro" id="IPR036477">
    <property type="entry name" value="Formyl_transf_N_sf"/>
</dbReference>
<accession>A0AAF0ATS9</accession>
<evidence type="ECO:0000259" key="1">
    <source>
        <dbReference type="Pfam" id="PF00551"/>
    </source>
</evidence>
<dbReference type="GeneID" id="80875835"/>
<name>A0AAF0ATS9_9SCHI</name>
<sequence>MPSKLPLNVVFFGTDEFSIPILHKLASCAQRIHMVSAGGKRPRGRDPISLPAAATEAKRIGIECIVLKKGWDGFQLKPDDHLAVSASFGRFIPESILGQLVHGGINIHPSFLPKYRGASPIYSTILHDDTEAGVTIQRMDTTEFDRGRALAQGILPLHGDEHYNDLRDKLAKGASSMLNSVLQQSLYKRSNSRPDLEPTVYGTLTDLGKYQQSESAFPIPTASWARKISPESARIIWESMTSRQIYNITRAFEHAWTLINDKKIFLYNLMPLQQWLNQSKADVSNDNCDWNQMQPGQFTLFKKKFFIIKTLDSAIVVVGGVQRQSGSFVSALEWVRTYNSGKGGTFITDL</sequence>
<gene>
    <name evidence="3" type="primary">fmt1</name>
    <name evidence="3" type="ORF">SOMG_02354</name>
</gene>
<dbReference type="EMBL" id="CP115611">
    <property type="protein sequence ID" value="WBW70698.1"/>
    <property type="molecule type" value="Genomic_DNA"/>
</dbReference>